<feature type="transmembrane region" description="Helical" evidence="1">
    <location>
        <begin position="12"/>
        <end position="36"/>
    </location>
</feature>
<keyword evidence="1" id="KW-1133">Transmembrane helix</keyword>
<reference evidence="2 3" key="1">
    <citation type="submission" date="2020-02" db="EMBL/GenBank/DDBJ databases">
        <title>Genomic and physiological characterization of two novel Nitrospinaceae genera.</title>
        <authorList>
            <person name="Mueller A.J."/>
            <person name="Jung M.-Y."/>
            <person name="Strachan C.R."/>
            <person name="Herbold C.W."/>
            <person name="Kirkegaard R.H."/>
            <person name="Daims H."/>
        </authorList>
    </citation>
    <scope>NUCLEOTIDE SEQUENCE [LARGE SCALE GENOMIC DNA]</scope>
    <source>
        <strain evidence="2">EB</strain>
    </source>
</reference>
<dbReference type="KEGG" id="nli:G3M70_17190"/>
<sequence length="324" mass="35023">MPEAPNPVTVFLPFGLFMFIMLGSLIAPSLGLMLSLLMPAPLVLLYLQHGKSAGMFALGAVLVVLSLTAGLNAAMGFAVAYAIVVVFLAEGIRFNLPPDKTIAVAALSAALLSGILIWITLTGEGHSPVEFLQGKLKVIAEDSLKAFKESGASAEEMALMKEATQYYVSAISRAPVAILVVGAMLTATLNYLLVRSLWLKFYPATYFQDSEPANWILPDQIVWGFILSFGTLFLGDGAIKWVGLNIFIIVLTLYYFQGLAIALSILKAKKAHVVVSGIVFLLVLTQPPMIGLAIGLGLFDTWVDFRKIRKPVIPAQDEPEDYED</sequence>
<gene>
    <name evidence="2" type="ORF">G3M70_17190</name>
</gene>
<feature type="transmembrane region" description="Helical" evidence="1">
    <location>
        <begin position="273"/>
        <end position="299"/>
    </location>
</feature>
<keyword evidence="1" id="KW-0812">Transmembrane</keyword>
<dbReference type="PANTHER" id="PTHR41324">
    <property type="entry name" value="MEMBRANE PROTEIN-RELATED"/>
    <property type="match status" value="1"/>
</dbReference>
<proteinExistence type="predicted"/>
<keyword evidence="1" id="KW-0472">Membrane</keyword>
<name>A0A7T0G1I7_9BACT</name>
<feature type="transmembrane region" description="Helical" evidence="1">
    <location>
        <begin position="101"/>
        <end position="121"/>
    </location>
</feature>
<accession>A0A7T0G1I7</accession>
<feature type="transmembrane region" description="Helical" evidence="1">
    <location>
        <begin position="174"/>
        <end position="194"/>
    </location>
</feature>
<protein>
    <submittedName>
        <fullName evidence="2">DUF2232 domain-containing protein</fullName>
    </submittedName>
</protein>
<organism evidence="2 3">
    <name type="scientific">Candidatus Nitronauta litoralis</name>
    <dbReference type="NCBI Taxonomy" id="2705533"/>
    <lineage>
        <taxon>Bacteria</taxon>
        <taxon>Pseudomonadati</taxon>
        <taxon>Nitrospinota/Tectimicrobiota group</taxon>
        <taxon>Nitrospinota</taxon>
        <taxon>Nitrospinia</taxon>
        <taxon>Nitrospinales</taxon>
        <taxon>Nitrospinaceae</taxon>
        <taxon>Candidatus Nitronauta</taxon>
    </lineage>
</organism>
<dbReference type="AlphaFoldDB" id="A0A7T0G1I7"/>
<feature type="transmembrane region" description="Helical" evidence="1">
    <location>
        <begin position="241"/>
        <end position="266"/>
    </location>
</feature>
<feature type="transmembrane region" description="Helical" evidence="1">
    <location>
        <begin position="56"/>
        <end position="89"/>
    </location>
</feature>
<dbReference type="EMBL" id="CP048685">
    <property type="protein sequence ID" value="QPJ63514.1"/>
    <property type="molecule type" value="Genomic_DNA"/>
</dbReference>
<feature type="transmembrane region" description="Helical" evidence="1">
    <location>
        <begin position="215"/>
        <end position="235"/>
    </location>
</feature>
<dbReference type="PANTHER" id="PTHR41324:SF1">
    <property type="entry name" value="DUF2232 DOMAIN-CONTAINING PROTEIN"/>
    <property type="match status" value="1"/>
</dbReference>
<dbReference type="Proteomes" id="UP000594688">
    <property type="component" value="Chromosome"/>
</dbReference>
<dbReference type="InterPro" id="IPR018710">
    <property type="entry name" value="DUF2232"/>
</dbReference>
<dbReference type="Pfam" id="PF09991">
    <property type="entry name" value="DUF2232"/>
    <property type="match status" value="1"/>
</dbReference>
<evidence type="ECO:0000313" key="2">
    <source>
        <dbReference type="EMBL" id="QPJ63514.1"/>
    </source>
</evidence>
<evidence type="ECO:0000256" key="1">
    <source>
        <dbReference type="SAM" id="Phobius"/>
    </source>
</evidence>
<evidence type="ECO:0000313" key="3">
    <source>
        <dbReference type="Proteomes" id="UP000594688"/>
    </source>
</evidence>